<protein>
    <submittedName>
        <fullName evidence="2">Molybdopterin-guanine dinucleotide biosynthesis protein MobA</fullName>
    </submittedName>
</protein>
<evidence type="ECO:0000313" key="2">
    <source>
        <dbReference type="EMBL" id="VFJ13338.1"/>
    </source>
</evidence>
<dbReference type="InterPro" id="IPR029044">
    <property type="entry name" value="Nucleotide-diphossugar_trans"/>
</dbReference>
<dbReference type="KEGG" id="nfn:NFRAN_1016"/>
<accession>A0A484I6K1</accession>
<dbReference type="Pfam" id="PF12804">
    <property type="entry name" value="NTP_transf_3"/>
    <property type="match status" value="1"/>
</dbReference>
<sequence length="283" mass="32368">MQSFTRKQSKIWSLLGRRHGRKLVVNYKNVCVLMCGGKGSRINTSSNTLGKKIEKPLIPINNKPLIEYTIDAILNSKKPFKIFAAVSSNTKETEDFIKYNYSDRITVLRTQGKGYSKDFANLIHYFINKSYTKEQEKRYTRNDNILKRIKTQDGIFECSKILFLPIDLPLISTKTVENIAELKQQTPLISLVIDKNIIIEYGLLPTPYAVSIDNKDYCHTGIAVASLALFSSKVTKITSSKIEEESIIFNDPELAFNVNTIDDLSKVKEYFSRNYELKKPETD</sequence>
<name>A0A484I6K1_9ARCH</name>
<organism evidence="2 3">
    <name type="scientific">Candidatus Nitrosocosmicus franklandianus</name>
    <dbReference type="NCBI Taxonomy" id="1798806"/>
    <lineage>
        <taxon>Archaea</taxon>
        <taxon>Nitrososphaerota</taxon>
        <taxon>Nitrososphaeria</taxon>
        <taxon>Nitrososphaerales</taxon>
        <taxon>Nitrososphaeraceae</taxon>
        <taxon>Candidatus Nitrosocosmicus</taxon>
    </lineage>
</organism>
<dbReference type="SUPFAM" id="SSF53448">
    <property type="entry name" value="Nucleotide-diphospho-sugar transferases"/>
    <property type="match status" value="1"/>
</dbReference>
<feature type="domain" description="MobA-like NTP transferase" evidence="1">
    <location>
        <begin position="31"/>
        <end position="184"/>
    </location>
</feature>
<evidence type="ECO:0000259" key="1">
    <source>
        <dbReference type="Pfam" id="PF12804"/>
    </source>
</evidence>
<proteinExistence type="predicted"/>
<dbReference type="Proteomes" id="UP000294299">
    <property type="component" value="Chromosome NFRAN"/>
</dbReference>
<keyword evidence="3" id="KW-1185">Reference proteome</keyword>
<reference evidence="2 3" key="1">
    <citation type="submission" date="2019-02" db="EMBL/GenBank/DDBJ databases">
        <authorList>
            <person name="Lehtovirta-Morley E L."/>
        </authorList>
    </citation>
    <scope>NUCLEOTIDE SEQUENCE [LARGE SCALE GENOMIC DNA]</scope>
    <source>
        <strain evidence="2">NFRAN1</strain>
    </source>
</reference>
<dbReference type="AlphaFoldDB" id="A0A484I6K1"/>
<evidence type="ECO:0000313" key="3">
    <source>
        <dbReference type="Proteomes" id="UP000294299"/>
    </source>
</evidence>
<dbReference type="EMBL" id="LR216287">
    <property type="protein sequence ID" value="VFJ13338.1"/>
    <property type="molecule type" value="Genomic_DNA"/>
</dbReference>
<dbReference type="GO" id="GO:0016779">
    <property type="term" value="F:nucleotidyltransferase activity"/>
    <property type="evidence" value="ECO:0007669"/>
    <property type="project" value="UniProtKB-ARBA"/>
</dbReference>
<dbReference type="Gene3D" id="3.90.550.10">
    <property type="entry name" value="Spore Coat Polysaccharide Biosynthesis Protein SpsA, Chain A"/>
    <property type="match status" value="1"/>
</dbReference>
<gene>
    <name evidence="2" type="ORF">NFRAN_1016</name>
</gene>
<dbReference type="InterPro" id="IPR025877">
    <property type="entry name" value="MobA-like_NTP_Trfase"/>
</dbReference>